<dbReference type="FunFam" id="3.30.420.10:FF:000045">
    <property type="entry name" value="3'-5' exonuclease DinG"/>
    <property type="match status" value="1"/>
</dbReference>
<feature type="domain" description="Exonuclease" evidence="3">
    <location>
        <begin position="40"/>
        <end position="204"/>
    </location>
</feature>
<comment type="subunit">
    <text evidence="2">DNA polymerase III contains a core (composed of alpha, epsilon and theta chains) that associates with a tau subunit. This core dimerizes to form the POLIII' complex. PolIII' associates with the gamma complex (composed of gamma, delta, delta', psi and chi chains) and with the beta chain to form the complete DNA polymerase III complex.</text>
</comment>
<name>A0AAD1G1W8_SPHMI</name>
<dbReference type="InterPro" id="IPR036397">
    <property type="entry name" value="RNaseH_sf"/>
</dbReference>
<comment type="function">
    <text evidence="1">DNA polymerase III is a complex, multichain enzyme responsible for most of the replicative synthesis in bacteria. The epsilon subunit contain the editing function and is a proofreading 3'-5' exonuclease.</text>
</comment>
<dbReference type="GO" id="GO:0005829">
    <property type="term" value="C:cytosol"/>
    <property type="evidence" value="ECO:0007669"/>
    <property type="project" value="TreeGrafter"/>
</dbReference>
<reference evidence="4 6" key="1">
    <citation type="submission" date="2018-06" db="EMBL/GenBank/DDBJ databases">
        <title>Complete Genome Sequence of the Microcystin-Degrading Bacterium Sphingosinicella microcystinivorans Strain B-9.</title>
        <authorList>
            <person name="Jin H."/>
            <person name="Nishizawa T."/>
            <person name="Guo Y."/>
            <person name="Nishizawa A."/>
            <person name="Park H."/>
            <person name="Kato H."/>
            <person name="Tsuji K."/>
            <person name="Harada K."/>
        </authorList>
    </citation>
    <scope>NUCLEOTIDE SEQUENCE [LARGE SCALE GENOMIC DNA]</scope>
    <source>
        <strain evidence="4 6">B9</strain>
    </source>
</reference>
<evidence type="ECO:0000313" key="5">
    <source>
        <dbReference type="EMBL" id="RKS92241.1"/>
    </source>
</evidence>
<dbReference type="PANTHER" id="PTHR30231">
    <property type="entry name" value="DNA POLYMERASE III SUBUNIT EPSILON"/>
    <property type="match status" value="1"/>
</dbReference>
<dbReference type="CDD" id="cd06127">
    <property type="entry name" value="DEDDh"/>
    <property type="match status" value="1"/>
</dbReference>
<dbReference type="InterPro" id="IPR013520">
    <property type="entry name" value="Ribonucl_H"/>
</dbReference>
<protein>
    <submittedName>
        <fullName evidence="4">DNA polymerase III subunit epsilon</fullName>
    </submittedName>
    <submittedName>
        <fullName evidence="5">DNA polymerase-3 subunit epsilon</fullName>
    </submittedName>
</protein>
<dbReference type="NCBIfam" id="NF006615">
    <property type="entry name" value="PRK09182.1"/>
    <property type="match status" value="1"/>
</dbReference>
<gene>
    <name evidence="5" type="ORF">DFR51_1828</name>
    <name evidence="4" type="ORF">SmB9_29210</name>
</gene>
<dbReference type="EMBL" id="AP018711">
    <property type="protein sequence ID" value="BBE35263.1"/>
    <property type="molecule type" value="Genomic_DNA"/>
</dbReference>
<evidence type="ECO:0000256" key="2">
    <source>
        <dbReference type="ARBA" id="ARBA00026073"/>
    </source>
</evidence>
<dbReference type="RefSeq" id="WP_121049493.1">
    <property type="nucleotide sequence ID" value="NZ_AP018711.1"/>
</dbReference>
<proteinExistence type="predicted"/>
<sequence length="309" mass="34111">MSEDRDEQWAAALEATGRYRVLRRLVPGSIVDTPPAGARRAILLDVETTGLDPAKDEIIELAMVPFYYSAADELVAIGGAFNELREPAVPIAPDVTRLTGIDPSMVAGRTIDPADVAAFAGASLVIAHNAAFDRRFVERFCPALAANPWACSMSEIDWREAGFESAKLAYLALSSGFFYDRHRAIHDCYAAIELLSRPCQATGRAPLQDLLASARRGGTRCWADNSPFEMKDVLKSRGYRWNGEDNGQPRAWWIDLERDGVAEEVAYLRREIYKYDAPLRIAELTAFNRYSDRFAVVDYGAPNSPTAAG</sequence>
<dbReference type="Proteomes" id="UP000276029">
    <property type="component" value="Unassembled WGS sequence"/>
</dbReference>
<dbReference type="EMBL" id="RBWX01000007">
    <property type="protein sequence ID" value="RKS92241.1"/>
    <property type="molecule type" value="Genomic_DNA"/>
</dbReference>
<dbReference type="InterPro" id="IPR012337">
    <property type="entry name" value="RNaseH-like_sf"/>
</dbReference>
<evidence type="ECO:0000256" key="1">
    <source>
        <dbReference type="ARBA" id="ARBA00025483"/>
    </source>
</evidence>
<dbReference type="Proteomes" id="UP000275727">
    <property type="component" value="Chromosome"/>
</dbReference>
<evidence type="ECO:0000313" key="6">
    <source>
        <dbReference type="Proteomes" id="UP000275727"/>
    </source>
</evidence>
<reference evidence="5 7" key="2">
    <citation type="submission" date="2018-10" db="EMBL/GenBank/DDBJ databases">
        <title>Genomic Encyclopedia of Type Strains, Phase IV (KMG-IV): sequencing the most valuable type-strain genomes for metagenomic binning, comparative biology and taxonomic classification.</title>
        <authorList>
            <person name="Goeker M."/>
        </authorList>
    </citation>
    <scope>NUCLEOTIDE SEQUENCE [LARGE SCALE GENOMIC DNA]</scope>
    <source>
        <strain evidence="5 7">DSM 19791</strain>
    </source>
</reference>
<dbReference type="Pfam" id="PF00929">
    <property type="entry name" value="RNase_T"/>
    <property type="match status" value="1"/>
</dbReference>
<dbReference type="SMART" id="SM00479">
    <property type="entry name" value="EXOIII"/>
    <property type="match status" value="1"/>
</dbReference>
<keyword evidence="7" id="KW-1185">Reference proteome</keyword>
<organism evidence="4 6">
    <name type="scientific">Sphingosinicella microcystinivorans</name>
    <dbReference type="NCBI Taxonomy" id="335406"/>
    <lineage>
        <taxon>Bacteria</taxon>
        <taxon>Pseudomonadati</taxon>
        <taxon>Pseudomonadota</taxon>
        <taxon>Alphaproteobacteria</taxon>
        <taxon>Sphingomonadales</taxon>
        <taxon>Sphingosinicellaceae</taxon>
        <taxon>Sphingosinicella</taxon>
    </lineage>
</organism>
<dbReference type="Gene3D" id="3.30.420.10">
    <property type="entry name" value="Ribonuclease H-like superfamily/Ribonuclease H"/>
    <property type="match status" value="1"/>
</dbReference>
<evidence type="ECO:0000259" key="3">
    <source>
        <dbReference type="SMART" id="SM00479"/>
    </source>
</evidence>
<evidence type="ECO:0000313" key="7">
    <source>
        <dbReference type="Proteomes" id="UP000276029"/>
    </source>
</evidence>
<dbReference type="GO" id="GO:0045004">
    <property type="term" value="P:DNA replication proofreading"/>
    <property type="evidence" value="ECO:0007669"/>
    <property type="project" value="TreeGrafter"/>
</dbReference>
<dbReference type="SUPFAM" id="SSF53098">
    <property type="entry name" value="Ribonuclease H-like"/>
    <property type="match status" value="1"/>
</dbReference>
<dbReference type="PANTHER" id="PTHR30231:SF37">
    <property type="entry name" value="EXODEOXYRIBONUCLEASE 10"/>
    <property type="match status" value="1"/>
</dbReference>
<dbReference type="KEGG" id="smic:SmB9_29210"/>
<dbReference type="GO" id="GO:0003676">
    <property type="term" value="F:nucleic acid binding"/>
    <property type="evidence" value="ECO:0007669"/>
    <property type="project" value="InterPro"/>
</dbReference>
<evidence type="ECO:0000313" key="4">
    <source>
        <dbReference type="EMBL" id="BBE35263.1"/>
    </source>
</evidence>
<accession>A0AAD1G1W8</accession>
<dbReference type="AlphaFoldDB" id="A0AAD1G1W8"/>
<dbReference type="GO" id="GO:0008408">
    <property type="term" value="F:3'-5' exonuclease activity"/>
    <property type="evidence" value="ECO:0007669"/>
    <property type="project" value="TreeGrafter"/>
</dbReference>